<keyword evidence="9" id="KW-1185">Reference proteome</keyword>
<evidence type="ECO:0000259" key="7">
    <source>
        <dbReference type="PROSITE" id="PS50102"/>
    </source>
</evidence>
<name>A0A162IDT4_9EURO</name>
<evidence type="ECO:0000256" key="3">
    <source>
        <dbReference type="ARBA" id="ARBA00022884"/>
    </source>
</evidence>
<dbReference type="InterPro" id="IPR035979">
    <property type="entry name" value="RBD_domain_sf"/>
</dbReference>
<evidence type="ECO:0000313" key="9">
    <source>
        <dbReference type="Proteomes" id="UP000242877"/>
    </source>
</evidence>
<dbReference type="VEuPathDB" id="FungiDB:AAP_05513"/>
<gene>
    <name evidence="8" type="ORF">AAP_05513</name>
</gene>
<evidence type="ECO:0000256" key="4">
    <source>
        <dbReference type="ARBA" id="ARBA00023242"/>
    </source>
</evidence>
<dbReference type="OrthoDB" id="267048at2759"/>
<dbReference type="InterPro" id="IPR012677">
    <property type="entry name" value="Nucleotide-bd_a/b_plait_sf"/>
</dbReference>
<dbReference type="Gene3D" id="3.30.70.330">
    <property type="match status" value="4"/>
</dbReference>
<dbReference type="InterPro" id="IPR034809">
    <property type="entry name" value="Nop4_RRM4"/>
</dbReference>
<dbReference type="PANTHER" id="PTHR48039:SF5">
    <property type="entry name" value="RNA-BINDING PROTEIN 28"/>
    <property type="match status" value="1"/>
</dbReference>
<dbReference type="GO" id="GO:0003729">
    <property type="term" value="F:mRNA binding"/>
    <property type="evidence" value="ECO:0007669"/>
    <property type="project" value="TreeGrafter"/>
</dbReference>
<feature type="region of interest" description="Disordered" evidence="6">
    <location>
        <begin position="669"/>
        <end position="778"/>
    </location>
</feature>
<feature type="domain" description="RRM" evidence="7">
    <location>
        <begin position="175"/>
        <end position="252"/>
    </location>
</feature>
<dbReference type="AlphaFoldDB" id="A0A162IDT4"/>
<evidence type="ECO:0000256" key="5">
    <source>
        <dbReference type="PROSITE-ProRule" id="PRU00176"/>
    </source>
</evidence>
<keyword evidence="2" id="KW-0677">Repeat</keyword>
<evidence type="ECO:0000256" key="6">
    <source>
        <dbReference type="SAM" id="MobiDB-lite"/>
    </source>
</evidence>
<evidence type="ECO:0000256" key="2">
    <source>
        <dbReference type="ARBA" id="ARBA00022737"/>
    </source>
</evidence>
<comment type="caution">
    <text evidence="8">The sequence shown here is derived from an EMBL/GenBank/DDBJ whole genome shotgun (WGS) entry which is preliminary data.</text>
</comment>
<evidence type="ECO:0000256" key="1">
    <source>
        <dbReference type="ARBA" id="ARBA00004123"/>
    </source>
</evidence>
<feature type="domain" description="RRM" evidence="7">
    <location>
        <begin position="523"/>
        <end position="659"/>
    </location>
</feature>
<protein>
    <submittedName>
        <fullName evidence="8">RNA recognition domain-containing protein-containing protein</fullName>
    </submittedName>
</protein>
<feature type="domain" description="RRM" evidence="7">
    <location>
        <begin position="64"/>
        <end position="142"/>
    </location>
</feature>
<feature type="compositionally biased region" description="Basic and acidic residues" evidence="6">
    <location>
        <begin position="330"/>
        <end position="339"/>
    </location>
</feature>
<feature type="compositionally biased region" description="Acidic residues" evidence="6">
    <location>
        <begin position="277"/>
        <end position="287"/>
    </location>
</feature>
<feature type="compositionally biased region" description="Basic and acidic residues" evidence="6">
    <location>
        <begin position="453"/>
        <end position="471"/>
    </location>
</feature>
<feature type="compositionally biased region" description="Basic and acidic residues" evidence="6">
    <location>
        <begin position="266"/>
        <end position="276"/>
    </location>
</feature>
<feature type="region of interest" description="Disordered" evidence="6">
    <location>
        <begin position="450"/>
        <end position="471"/>
    </location>
</feature>
<proteinExistence type="predicted"/>
<feature type="compositionally biased region" description="Basic and acidic residues" evidence="6">
    <location>
        <begin position="669"/>
        <end position="688"/>
    </location>
</feature>
<feature type="compositionally biased region" description="Basic and acidic residues" evidence="6">
    <location>
        <begin position="1"/>
        <end position="39"/>
    </location>
</feature>
<dbReference type="InterPro" id="IPR000504">
    <property type="entry name" value="RRM_dom"/>
</dbReference>
<dbReference type="EMBL" id="AZGZ01000032">
    <property type="protein sequence ID" value="KZZ87602.1"/>
    <property type="molecule type" value="Genomic_DNA"/>
</dbReference>
<dbReference type="InterPro" id="IPR034808">
    <property type="entry name" value="Nop4p_RRM3"/>
</dbReference>
<organism evidence="8 9">
    <name type="scientific">Ascosphaera apis ARSEF 7405</name>
    <dbReference type="NCBI Taxonomy" id="392613"/>
    <lineage>
        <taxon>Eukaryota</taxon>
        <taxon>Fungi</taxon>
        <taxon>Dikarya</taxon>
        <taxon>Ascomycota</taxon>
        <taxon>Pezizomycotina</taxon>
        <taxon>Eurotiomycetes</taxon>
        <taxon>Eurotiomycetidae</taxon>
        <taxon>Onygenales</taxon>
        <taxon>Ascosphaeraceae</taxon>
        <taxon>Ascosphaera</taxon>
    </lineage>
</organism>
<comment type="subcellular location">
    <subcellularLocation>
        <location evidence="1">Nucleus</location>
    </subcellularLocation>
</comment>
<sequence>MAVKQKESQGEASKDEMKTVETTKDNDAIQSIVEKELSLHSKAAGQPADDEEEEHSSKTHSQRRTIFVRSLPASATTETLTEYFSQSYPIKHATVVVDPKTKQSRGFGFVTFADHEDVPRAIEEFQNSTFDGKKIKIDIAEPRHREKDDTAAVKNDHLAKAKEEREQKRRELAPPKLIIRNLPWTIKEPEDLGLLFRSYGKVKSATLPRKNGHLQGFGFVVLRGKKNAERALEGVNGKEVDGRTLAVDWAVEKKVWEEQQGEAEAEEKKDVEMKDGDDAELSEDSEDGGVHIDNGEDDATSSEGESSGDEDEELDEEEEEDDEDADEAEEEKKEDDREACTIFIRNLPWTATDQTLYEHFKQFGPLRYARVVMDHETERPRGTGFVCFWKPEDCITCLKGAPRKVDVVDPRKDKKAAPLVKHSILEDETSDPSGKYTMEGRVLQVTRAVSKSRAHELEQEGSSRRDARDHDKRRLFLLSEGTISSSSPLYQSLAPSEIKLREDSARQRQQLIKTNPMLHLSLTRLSVRNLPRHIDSKALKQLAREAVVGFAKDVKAGIRQPLSKDEIHRGGEELLEAEKQRKLKGKGIVRQAKVVFESREGSKTDEKTGGGRSRGYGFIEYTTHRSALMGLRWLNGHPITTTVDGKKKTMRLIVEFAIENAQVVQRRMEREKAAREKKPEDDLKDVNGFKKVAAARNDRQGGNNKRKRNDDGRDRGPNAKRGKQNNGKQTNQKIWPKKDSAAAKPKEEGKGEKKEKDNRIAMRNRIIAKKRMARKSRK</sequence>
<dbReference type="SMART" id="SM00360">
    <property type="entry name" value="RRM"/>
    <property type="match status" value="4"/>
</dbReference>
<dbReference type="CDD" id="cd12677">
    <property type="entry name" value="RRM4_Nop4p"/>
    <property type="match status" value="1"/>
</dbReference>
<keyword evidence="3 5" id="KW-0694">RNA-binding</keyword>
<feature type="compositionally biased region" description="Basic and acidic residues" evidence="6">
    <location>
        <begin position="736"/>
        <end position="760"/>
    </location>
</feature>
<dbReference type="PANTHER" id="PTHR48039">
    <property type="entry name" value="RNA-BINDING MOTIF PROTEIN 14B"/>
    <property type="match status" value="1"/>
</dbReference>
<dbReference type="CDD" id="cd12676">
    <property type="entry name" value="RRM3_Nop4p"/>
    <property type="match status" value="1"/>
</dbReference>
<dbReference type="FunFam" id="3.30.70.330:FF:000406">
    <property type="entry name" value="Related to Nucleolar protein NOP4"/>
    <property type="match status" value="1"/>
</dbReference>
<dbReference type="Proteomes" id="UP000242877">
    <property type="component" value="Unassembled WGS sequence"/>
</dbReference>
<feature type="domain" description="RRM" evidence="7">
    <location>
        <begin position="340"/>
        <end position="450"/>
    </location>
</feature>
<accession>A0A162IDT4</accession>
<dbReference type="InterPro" id="IPR051945">
    <property type="entry name" value="RRM_MRD1_RNA_proc_ribogen"/>
</dbReference>
<dbReference type="GO" id="GO:0005730">
    <property type="term" value="C:nucleolus"/>
    <property type="evidence" value="ECO:0007669"/>
    <property type="project" value="TreeGrafter"/>
</dbReference>
<evidence type="ECO:0000313" key="8">
    <source>
        <dbReference type="EMBL" id="KZZ87602.1"/>
    </source>
</evidence>
<feature type="compositionally biased region" description="Polar residues" evidence="6">
    <location>
        <begin position="724"/>
        <end position="733"/>
    </location>
</feature>
<feature type="compositionally biased region" description="Acidic residues" evidence="6">
    <location>
        <begin position="295"/>
        <end position="329"/>
    </location>
</feature>
<keyword evidence="4" id="KW-0539">Nucleus</keyword>
<dbReference type="SUPFAM" id="SSF54928">
    <property type="entry name" value="RNA-binding domain, RBD"/>
    <property type="match status" value="4"/>
</dbReference>
<dbReference type="PROSITE" id="PS50102">
    <property type="entry name" value="RRM"/>
    <property type="match status" value="4"/>
</dbReference>
<dbReference type="Pfam" id="PF00076">
    <property type="entry name" value="RRM_1"/>
    <property type="match status" value="3"/>
</dbReference>
<feature type="compositionally biased region" description="Basic and acidic residues" evidence="6">
    <location>
        <begin position="708"/>
        <end position="717"/>
    </location>
</feature>
<reference evidence="8 9" key="1">
    <citation type="journal article" date="2016" name="Genome Biol. Evol.">
        <title>Divergent and convergent evolution of fungal pathogenicity.</title>
        <authorList>
            <person name="Shang Y."/>
            <person name="Xiao G."/>
            <person name="Zheng P."/>
            <person name="Cen K."/>
            <person name="Zhan S."/>
            <person name="Wang C."/>
        </authorList>
    </citation>
    <scope>NUCLEOTIDE SEQUENCE [LARGE SCALE GENOMIC DNA]</scope>
    <source>
        <strain evidence="8 9">ARSEF 7405</strain>
    </source>
</reference>
<feature type="compositionally biased region" description="Basic residues" evidence="6">
    <location>
        <begin position="766"/>
        <end position="778"/>
    </location>
</feature>
<feature type="region of interest" description="Disordered" evidence="6">
    <location>
        <begin position="257"/>
        <end position="339"/>
    </location>
</feature>
<feature type="region of interest" description="Disordered" evidence="6">
    <location>
        <begin position="1"/>
        <end position="69"/>
    </location>
</feature>